<dbReference type="SMART" id="SM00326">
    <property type="entry name" value="SH3"/>
    <property type="match status" value="1"/>
</dbReference>
<feature type="compositionally biased region" description="Polar residues" evidence="3">
    <location>
        <begin position="244"/>
        <end position="254"/>
    </location>
</feature>
<keyword evidence="8" id="KW-1185">Reference proteome</keyword>
<feature type="compositionally biased region" description="Polar residues" evidence="3">
    <location>
        <begin position="56"/>
        <end position="69"/>
    </location>
</feature>
<dbReference type="EMBL" id="LT558138">
    <property type="protein sequence ID" value="SAM86324.1"/>
    <property type="molecule type" value="Genomic_DNA"/>
</dbReference>
<dbReference type="OrthoDB" id="5340910at2759"/>
<evidence type="ECO:0000313" key="7">
    <source>
        <dbReference type="Proteomes" id="UP000179920"/>
    </source>
</evidence>
<feature type="compositionally biased region" description="Low complexity" evidence="3">
    <location>
        <begin position="221"/>
        <end position="242"/>
    </location>
</feature>
<name>A0A1K0GE29_9BASI</name>
<dbReference type="Proteomes" id="UP000179920">
    <property type="component" value="Chromosome XXII"/>
</dbReference>
<dbReference type="Gene3D" id="2.30.30.40">
    <property type="entry name" value="SH3 Domains"/>
    <property type="match status" value="1"/>
</dbReference>
<keyword evidence="1 2" id="KW-0728">SH3 domain</keyword>
<evidence type="ECO:0000259" key="4">
    <source>
        <dbReference type="PROSITE" id="PS50002"/>
    </source>
</evidence>
<evidence type="ECO:0000256" key="1">
    <source>
        <dbReference type="ARBA" id="ARBA00022443"/>
    </source>
</evidence>
<dbReference type="AlphaFoldDB" id="A0A1K0GE29"/>
<feature type="region of interest" description="Disordered" evidence="3">
    <location>
        <begin position="1"/>
        <end position="22"/>
    </location>
</feature>
<feature type="region of interest" description="Disordered" evidence="3">
    <location>
        <begin position="37"/>
        <end position="355"/>
    </location>
</feature>
<sequence length="421" mass="44126">MPSIEARLKAANAGSTTRTDRKSADAIFWSTANLTSELSRVNSTPLSSEAIDALTLQPSTSSTTDGSPNEPSPLTMAPPKPGPADTLYPSPSGGFVPSPEEGQDWRLKPPPPARRGNTAAANSSPSAAAGSSSSSSASASTASPPTKLRTLSSVAHVNNQRPTSCLGLTATCSTSTPTRPPSLPCSNETAARIASASSSSLSRRNSQASNSLTSPQLRPTSSSASSRHRLSNASASAAAAAAEGNTNVASQHNQEASRADLKSSRPTSSASYQTARNAEKPQDSPYAIEVRDFAFPPDDPRHHGEQLLDPEQEEAEQGSQDQYPQEESDAAEHEFYIEGADDENEFDGDEGDNANVPEGVYKVLYEFDPVSEHELAVQPGETVHVVGSIEGGWAIAIKDDDQAVKGLVPATYLEWTGPLPE</sequence>
<dbReference type="PROSITE" id="PS50002">
    <property type="entry name" value="SH3"/>
    <property type="match status" value="1"/>
</dbReference>
<feature type="compositionally biased region" description="Polar residues" evidence="3">
    <location>
        <begin position="264"/>
        <end position="276"/>
    </location>
</feature>
<reference evidence="6" key="3">
    <citation type="submission" date="2018-08" db="EMBL/GenBank/DDBJ databases">
        <authorList>
            <person name="Guldener U."/>
        </authorList>
    </citation>
    <scope>NUCLEOTIDE SEQUENCE</scope>
    <source>
        <strain evidence="6">UB2</strain>
    </source>
</reference>
<dbReference type="CDD" id="cd00174">
    <property type="entry name" value="SH3"/>
    <property type="match status" value="1"/>
</dbReference>
<feature type="compositionally biased region" description="Polar residues" evidence="3">
    <location>
        <begin position="149"/>
        <end position="163"/>
    </location>
</feature>
<evidence type="ECO:0000256" key="3">
    <source>
        <dbReference type="SAM" id="MobiDB-lite"/>
    </source>
</evidence>
<accession>A0A1K0GE29</accession>
<reference evidence="7" key="2">
    <citation type="submission" date="2016-04" db="EMBL/GenBank/DDBJ databases">
        <authorList>
            <person name="Guldener U."/>
            <person name="Guldener U."/>
        </authorList>
    </citation>
    <scope>NUCLEOTIDE SEQUENCE [LARGE SCALE GENOMIC DNA]</scope>
    <source>
        <strain evidence="7">UB2112</strain>
    </source>
</reference>
<organism evidence="5 7">
    <name type="scientific">Ustilago bromivora</name>
    <dbReference type="NCBI Taxonomy" id="307758"/>
    <lineage>
        <taxon>Eukaryota</taxon>
        <taxon>Fungi</taxon>
        <taxon>Dikarya</taxon>
        <taxon>Basidiomycota</taxon>
        <taxon>Ustilaginomycotina</taxon>
        <taxon>Ustilaginomycetes</taxon>
        <taxon>Ustilaginales</taxon>
        <taxon>Ustilaginaceae</taxon>
        <taxon>Ustilago</taxon>
    </lineage>
</organism>
<protein>
    <recommendedName>
        <fullName evidence="4">SH3 domain-containing protein</fullName>
    </recommendedName>
</protein>
<dbReference type="Proteomes" id="UP000658997">
    <property type="component" value="Unassembled WGS sequence"/>
</dbReference>
<evidence type="ECO:0000256" key="2">
    <source>
        <dbReference type="PROSITE-ProRule" id="PRU00192"/>
    </source>
</evidence>
<gene>
    <name evidence="6" type="ORF">UBRO2_04624</name>
    <name evidence="5" type="ORF">UBRO_08786</name>
</gene>
<reference evidence="5" key="1">
    <citation type="submission" date="2016-04" db="EMBL/GenBank/DDBJ databases">
        <authorList>
            <person name="Evans L.H."/>
            <person name="Alamgir A."/>
            <person name="Owens N."/>
            <person name="Weber N.D."/>
            <person name="Virtaneva K."/>
            <person name="Barbian K."/>
            <person name="Babar A."/>
            <person name="Rosenke K."/>
        </authorList>
    </citation>
    <scope>NUCLEOTIDE SEQUENCE</scope>
    <source>
        <strain evidence="5">UB2112</strain>
    </source>
</reference>
<evidence type="ECO:0000313" key="5">
    <source>
        <dbReference type="EMBL" id="SAM86324.1"/>
    </source>
</evidence>
<feature type="domain" description="SH3" evidence="4">
    <location>
        <begin position="356"/>
        <end position="418"/>
    </location>
</feature>
<dbReference type="InterPro" id="IPR036028">
    <property type="entry name" value="SH3-like_dom_sf"/>
</dbReference>
<evidence type="ECO:0000313" key="8">
    <source>
        <dbReference type="Proteomes" id="UP000658997"/>
    </source>
</evidence>
<dbReference type="EMBL" id="ULHB01000113">
    <property type="protein sequence ID" value="SYW82502.1"/>
    <property type="molecule type" value="Genomic_DNA"/>
</dbReference>
<feature type="compositionally biased region" description="Low complexity" evidence="3">
    <location>
        <begin position="116"/>
        <end position="144"/>
    </location>
</feature>
<dbReference type="InterPro" id="IPR001452">
    <property type="entry name" value="SH3_domain"/>
</dbReference>
<feature type="compositionally biased region" description="Acidic residues" evidence="3">
    <location>
        <begin position="339"/>
        <end position="352"/>
    </location>
</feature>
<proteinExistence type="predicted"/>
<evidence type="ECO:0000313" key="6">
    <source>
        <dbReference type="EMBL" id="SYW82502.1"/>
    </source>
</evidence>
<feature type="compositionally biased region" description="Low complexity" evidence="3">
    <location>
        <begin position="184"/>
        <end position="212"/>
    </location>
</feature>
<dbReference type="Pfam" id="PF14604">
    <property type="entry name" value="SH3_9"/>
    <property type="match status" value="1"/>
</dbReference>
<dbReference type="SUPFAM" id="SSF50044">
    <property type="entry name" value="SH3-domain"/>
    <property type="match status" value="1"/>
</dbReference>
<feature type="compositionally biased region" description="Polar residues" evidence="3">
    <location>
        <begin position="37"/>
        <end position="47"/>
    </location>
</feature>